<organism evidence="1 2">
    <name type="scientific">Sphingomonas immobilis</name>
    <dbReference type="NCBI Taxonomy" id="3063997"/>
    <lineage>
        <taxon>Bacteria</taxon>
        <taxon>Pseudomonadati</taxon>
        <taxon>Pseudomonadota</taxon>
        <taxon>Alphaproteobacteria</taxon>
        <taxon>Sphingomonadales</taxon>
        <taxon>Sphingomonadaceae</taxon>
        <taxon>Sphingomonas</taxon>
    </lineage>
</organism>
<dbReference type="Proteomes" id="UP001176468">
    <property type="component" value="Unassembled WGS sequence"/>
</dbReference>
<keyword evidence="2" id="KW-1185">Reference proteome</keyword>
<gene>
    <name evidence="1" type="ORF">Q5H94_05640</name>
</gene>
<sequence>MMGTYSEFFPVVMDMLQSFHPETPVTGDDLYAFFGLCFGALIDNDSNLTTPRDLRLGSETAAVHALSWVKKLKEMRGADGPSFLAYVVDEARKEPHVHGPGCNYDH</sequence>
<evidence type="ECO:0000313" key="1">
    <source>
        <dbReference type="EMBL" id="MDO7841800.1"/>
    </source>
</evidence>
<evidence type="ECO:0000313" key="2">
    <source>
        <dbReference type="Proteomes" id="UP001176468"/>
    </source>
</evidence>
<comment type="caution">
    <text evidence="1">The sequence shown here is derived from an EMBL/GenBank/DDBJ whole genome shotgun (WGS) entry which is preliminary data.</text>
</comment>
<name>A0ABT8ZW48_9SPHN</name>
<dbReference type="EMBL" id="JAUQSZ010000003">
    <property type="protein sequence ID" value="MDO7841800.1"/>
    <property type="molecule type" value="Genomic_DNA"/>
</dbReference>
<protein>
    <submittedName>
        <fullName evidence="1">Uncharacterized protein</fullName>
    </submittedName>
</protein>
<accession>A0ABT8ZW48</accession>
<proteinExistence type="predicted"/>
<reference evidence="1" key="1">
    <citation type="submission" date="2023-07" db="EMBL/GenBank/DDBJ databases">
        <authorList>
            <person name="Kim M.K."/>
        </authorList>
    </citation>
    <scope>NUCLEOTIDE SEQUENCE</scope>
    <source>
        <strain evidence="1">CA1-15</strain>
    </source>
</reference>